<evidence type="ECO:0000313" key="5">
    <source>
        <dbReference type="Proteomes" id="UP000663801"/>
    </source>
</evidence>
<keyword evidence="2" id="KW-0012">Acyltransferase</keyword>
<organism evidence="4 5">
    <name type="scientific">Nakamurella flavida</name>
    <dbReference type="NCBI Taxonomy" id="363630"/>
    <lineage>
        <taxon>Bacteria</taxon>
        <taxon>Bacillati</taxon>
        <taxon>Actinomycetota</taxon>
        <taxon>Actinomycetes</taxon>
        <taxon>Nakamurellales</taxon>
        <taxon>Nakamurellaceae</taxon>
        <taxon>Nakamurella</taxon>
    </lineage>
</organism>
<dbReference type="AlphaFoldDB" id="A0A938YDA1"/>
<dbReference type="RefSeq" id="WP_205255665.1">
    <property type="nucleotide sequence ID" value="NZ_BAAAPV010000002.1"/>
</dbReference>
<evidence type="ECO:0000259" key="3">
    <source>
        <dbReference type="PROSITE" id="PS51186"/>
    </source>
</evidence>
<dbReference type="EMBL" id="JAERWL010000005">
    <property type="protein sequence ID" value="MBM9475550.1"/>
    <property type="molecule type" value="Genomic_DNA"/>
</dbReference>
<dbReference type="Proteomes" id="UP000663801">
    <property type="component" value="Unassembled WGS sequence"/>
</dbReference>
<dbReference type="GO" id="GO:0016747">
    <property type="term" value="F:acyltransferase activity, transferring groups other than amino-acyl groups"/>
    <property type="evidence" value="ECO:0007669"/>
    <property type="project" value="InterPro"/>
</dbReference>
<name>A0A938YDA1_9ACTN</name>
<keyword evidence="5" id="KW-1185">Reference proteome</keyword>
<keyword evidence="1" id="KW-0808">Transferase</keyword>
<sequence>MPPTLRPATPADLTGVVRVFLACWQGYAAVLPADVVARMDLPTAQELWRTALDGGGVLVAVAPDPPAGGAADEVIGVTRWSLADDADGVGLIGSLYVDPGHQGGGCGARLLAAATDRLRERGSRTAILWVFADNAPARGFYSRQGWRPDGTERVDARFGARELRLTLDLGPAAGPDRHEGAG</sequence>
<dbReference type="Gene3D" id="3.40.630.30">
    <property type="match status" value="1"/>
</dbReference>
<accession>A0A938YDA1</accession>
<dbReference type="InterPro" id="IPR016181">
    <property type="entry name" value="Acyl_CoA_acyltransferase"/>
</dbReference>
<evidence type="ECO:0000256" key="2">
    <source>
        <dbReference type="ARBA" id="ARBA00023315"/>
    </source>
</evidence>
<dbReference type="Pfam" id="PF00583">
    <property type="entry name" value="Acetyltransf_1"/>
    <property type="match status" value="1"/>
</dbReference>
<proteinExistence type="predicted"/>
<dbReference type="InterPro" id="IPR000182">
    <property type="entry name" value="GNAT_dom"/>
</dbReference>
<gene>
    <name evidence="4" type="ORF">JL107_03735</name>
</gene>
<dbReference type="PANTHER" id="PTHR43877">
    <property type="entry name" value="AMINOALKYLPHOSPHONATE N-ACETYLTRANSFERASE-RELATED-RELATED"/>
    <property type="match status" value="1"/>
</dbReference>
<dbReference type="CDD" id="cd04301">
    <property type="entry name" value="NAT_SF"/>
    <property type="match status" value="1"/>
</dbReference>
<dbReference type="PROSITE" id="PS51186">
    <property type="entry name" value="GNAT"/>
    <property type="match status" value="1"/>
</dbReference>
<protein>
    <submittedName>
        <fullName evidence="4">GNAT family N-acetyltransferase</fullName>
    </submittedName>
</protein>
<evidence type="ECO:0000256" key="1">
    <source>
        <dbReference type="ARBA" id="ARBA00022679"/>
    </source>
</evidence>
<dbReference type="InterPro" id="IPR050832">
    <property type="entry name" value="Bact_Acetyltransf"/>
</dbReference>
<dbReference type="SUPFAM" id="SSF55729">
    <property type="entry name" value="Acyl-CoA N-acyltransferases (Nat)"/>
    <property type="match status" value="1"/>
</dbReference>
<comment type="caution">
    <text evidence="4">The sequence shown here is derived from an EMBL/GenBank/DDBJ whole genome shotgun (WGS) entry which is preliminary data.</text>
</comment>
<evidence type="ECO:0000313" key="4">
    <source>
        <dbReference type="EMBL" id="MBM9475550.1"/>
    </source>
</evidence>
<feature type="domain" description="N-acetyltransferase" evidence="3">
    <location>
        <begin position="3"/>
        <end position="168"/>
    </location>
</feature>
<reference evidence="4" key="1">
    <citation type="submission" date="2021-01" db="EMBL/GenBank/DDBJ databases">
        <title>KCTC 19127 draft genome.</title>
        <authorList>
            <person name="An D."/>
        </authorList>
    </citation>
    <scope>NUCLEOTIDE SEQUENCE</scope>
    <source>
        <strain evidence="4">KCTC 19127</strain>
    </source>
</reference>